<dbReference type="EMBL" id="JAGEOJ010000002">
    <property type="protein sequence ID" value="MBO2446795.1"/>
    <property type="molecule type" value="Genomic_DNA"/>
</dbReference>
<keyword evidence="3 5" id="KW-1133">Transmembrane helix</keyword>
<accession>A0A939P768</accession>
<evidence type="ECO:0000313" key="6">
    <source>
        <dbReference type="EMBL" id="MBO2446795.1"/>
    </source>
</evidence>
<organism evidence="6 7">
    <name type="scientific">Actinomadura barringtoniae</name>
    <dbReference type="NCBI Taxonomy" id="1427535"/>
    <lineage>
        <taxon>Bacteria</taxon>
        <taxon>Bacillati</taxon>
        <taxon>Actinomycetota</taxon>
        <taxon>Actinomycetes</taxon>
        <taxon>Streptosporangiales</taxon>
        <taxon>Thermomonosporaceae</taxon>
        <taxon>Actinomadura</taxon>
    </lineage>
</organism>
<evidence type="ECO:0000256" key="3">
    <source>
        <dbReference type="ARBA" id="ARBA00022989"/>
    </source>
</evidence>
<dbReference type="GO" id="GO:0016020">
    <property type="term" value="C:membrane"/>
    <property type="evidence" value="ECO:0007669"/>
    <property type="project" value="UniProtKB-SubCell"/>
</dbReference>
<keyword evidence="2 5" id="KW-0812">Transmembrane</keyword>
<comment type="subcellular location">
    <subcellularLocation>
        <location evidence="1">Membrane</location>
        <topology evidence="1">Multi-pass membrane protein</topology>
    </subcellularLocation>
</comment>
<feature type="transmembrane region" description="Helical" evidence="5">
    <location>
        <begin position="71"/>
        <end position="89"/>
    </location>
</feature>
<dbReference type="Proteomes" id="UP000669179">
    <property type="component" value="Unassembled WGS sequence"/>
</dbReference>
<dbReference type="InterPro" id="IPR032808">
    <property type="entry name" value="DoxX"/>
</dbReference>
<name>A0A939P768_9ACTN</name>
<feature type="transmembrane region" description="Helical" evidence="5">
    <location>
        <begin position="95"/>
        <end position="113"/>
    </location>
</feature>
<sequence>MFAVYAVVNVLAALAVAGAAWMDFVRHPVAVGAADTVGTPRSWMYPLGVVLAAGAIGLLAGFVVPPIGTAAAIGLVLYFVCAVGAHLRVRDFKLTAVGTFLALCVAALIVNLARHGLS</sequence>
<evidence type="ECO:0000256" key="2">
    <source>
        <dbReference type="ARBA" id="ARBA00022692"/>
    </source>
</evidence>
<protein>
    <submittedName>
        <fullName evidence="6">DoxX family protein</fullName>
    </submittedName>
</protein>
<evidence type="ECO:0000256" key="5">
    <source>
        <dbReference type="SAM" id="Phobius"/>
    </source>
</evidence>
<evidence type="ECO:0000256" key="4">
    <source>
        <dbReference type="ARBA" id="ARBA00023136"/>
    </source>
</evidence>
<dbReference type="AlphaFoldDB" id="A0A939P768"/>
<dbReference type="Pfam" id="PF13564">
    <property type="entry name" value="DoxX_2"/>
    <property type="match status" value="1"/>
</dbReference>
<gene>
    <name evidence="6" type="ORF">J4573_06810</name>
</gene>
<keyword evidence="7" id="KW-1185">Reference proteome</keyword>
<comment type="caution">
    <text evidence="6">The sequence shown here is derived from an EMBL/GenBank/DDBJ whole genome shotgun (WGS) entry which is preliminary data.</text>
</comment>
<keyword evidence="4 5" id="KW-0472">Membrane</keyword>
<evidence type="ECO:0000256" key="1">
    <source>
        <dbReference type="ARBA" id="ARBA00004141"/>
    </source>
</evidence>
<reference evidence="6" key="1">
    <citation type="submission" date="2021-03" db="EMBL/GenBank/DDBJ databases">
        <authorList>
            <person name="Kanchanasin P."/>
            <person name="Saeng-In P."/>
            <person name="Phongsopitanun W."/>
            <person name="Yuki M."/>
            <person name="Kudo T."/>
            <person name="Ohkuma M."/>
            <person name="Tanasupawat S."/>
        </authorList>
    </citation>
    <scope>NUCLEOTIDE SEQUENCE</scope>
    <source>
        <strain evidence="6">GKU 128</strain>
    </source>
</reference>
<proteinExistence type="predicted"/>
<evidence type="ECO:0000313" key="7">
    <source>
        <dbReference type="Proteomes" id="UP000669179"/>
    </source>
</evidence>
<feature type="transmembrane region" description="Helical" evidence="5">
    <location>
        <begin position="43"/>
        <end position="64"/>
    </location>
</feature>